<name>A0AAD7AV78_9AGAR</name>
<dbReference type="AlphaFoldDB" id="A0AAD7AV78"/>
<dbReference type="Proteomes" id="UP001218218">
    <property type="component" value="Unassembled WGS sequence"/>
</dbReference>
<dbReference type="EMBL" id="JARIHO010000001">
    <property type="protein sequence ID" value="KAJ7368537.1"/>
    <property type="molecule type" value="Genomic_DNA"/>
</dbReference>
<keyword evidence="2" id="KW-1185">Reference proteome</keyword>
<sequence length="90" mass="10625">MPVFPRSLFRASALPFTSTYFPVLLTVPHLPFIPFFPSFVHPSFPVLNWHFHIMVHVLEMEYLRIDVQKNVDVAKVVQDMCDLVERRLQK</sequence>
<evidence type="ECO:0000313" key="2">
    <source>
        <dbReference type="Proteomes" id="UP001218218"/>
    </source>
</evidence>
<reference evidence="1" key="1">
    <citation type="submission" date="2023-03" db="EMBL/GenBank/DDBJ databases">
        <title>Massive genome expansion in bonnet fungi (Mycena s.s.) driven by repeated elements and novel gene families across ecological guilds.</title>
        <authorList>
            <consortium name="Lawrence Berkeley National Laboratory"/>
            <person name="Harder C.B."/>
            <person name="Miyauchi S."/>
            <person name="Viragh M."/>
            <person name="Kuo A."/>
            <person name="Thoen E."/>
            <person name="Andreopoulos B."/>
            <person name="Lu D."/>
            <person name="Skrede I."/>
            <person name="Drula E."/>
            <person name="Henrissat B."/>
            <person name="Morin E."/>
            <person name="Kohler A."/>
            <person name="Barry K."/>
            <person name="LaButti K."/>
            <person name="Morin E."/>
            <person name="Salamov A."/>
            <person name="Lipzen A."/>
            <person name="Mereny Z."/>
            <person name="Hegedus B."/>
            <person name="Baldrian P."/>
            <person name="Stursova M."/>
            <person name="Weitz H."/>
            <person name="Taylor A."/>
            <person name="Grigoriev I.V."/>
            <person name="Nagy L.G."/>
            <person name="Martin F."/>
            <person name="Kauserud H."/>
        </authorList>
    </citation>
    <scope>NUCLEOTIDE SEQUENCE</scope>
    <source>
        <strain evidence="1">CBHHK002</strain>
    </source>
</reference>
<organism evidence="1 2">
    <name type="scientific">Mycena albidolilacea</name>
    <dbReference type="NCBI Taxonomy" id="1033008"/>
    <lineage>
        <taxon>Eukaryota</taxon>
        <taxon>Fungi</taxon>
        <taxon>Dikarya</taxon>
        <taxon>Basidiomycota</taxon>
        <taxon>Agaricomycotina</taxon>
        <taxon>Agaricomycetes</taxon>
        <taxon>Agaricomycetidae</taxon>
        <taxon>Agaricales</taxon>
        <taxon>Marasmiineae</taxon>
        <taxon>Mycenaceae</taxon>
        <taxon>Mycena</taxon>
    </lineage>
</organism>
<gene>
    <name evidence="1" type="ORF">DFH08DRAFT_947439</name>
</gene>
<evidence type="ECO:0000313" key="1">
    <source>
        <dbReference type="EMBL" id="KAJ7368537.1"/>
    </source>
</evidence>
<protein>
    <submittedName>
        <fullName evidence="1">Uncharacterized protein</fullName>
    </submittedName>
</protein>
<accession>A0AAD7AV78</accession>
<proteinExistence type="predicted"/>
<comment type="caution">
    <text evidence="1">The sequence shown here is derived from an EMBL/GenBank/DDBJ whole genome shotgun (WGS) entry which is preliminary data.</text>
</comment>